<dbReference type="GO" id="GO:0000139">
    <property type="term" value="C:Golgi membrane"/>
    <property type="evidence" value="ECO:0007669"/>
    <property type="project" value="TreeGrafter"/>
</dbReference>
<feature type="non-terminal residue" evidence="7">
    <location>
        <position position="1"/>
    </location>
</feature>
<feature type="transmembrane region" description="Helical" evidence="6">
    <location>
        <begin position="61"/>
        <end position="80"/>
    </location>
</feature>
<feature type="transmembrane region" description="Helical" evidence="6">
    <location>
        <begin position="187"/>
        <end position="206"/>
    </location>
</feature>
<comment type="subcellular location">
    <subcellularLocation>
        <location evidence="1">Membrane</location>
        <topology evidence="1">Multi-pass membrane protein</topology>
    </subcellularLocation>
</comment>
<evidence type="ECO:0000313" key="7">
    <source>
        <dbReference type="EMBL" id="CRZ01797.1"/>
    </source>
</evidence>
<reference evidence="7" key="1">
    <citation type="submission" date="2015-04" db="EMBL/GenBank/DDBJ databases">
        <title>The genome sequence of the plant pathogenic Rhizarian Plasmodiophora brassicae reveals insights in its biotrophic life cycle and the origin of chitin synthesis.</title>
        <authorList>
            <person name="Schwelm A."/>
            <person name="Fogelqvist J."/>
            <person name="Knaust A."/>
            <person name="Julke S."/>
            <person name="Lilja T."/>
            <person name="Dhandapani V."/>
            <person name="Bonilla-Rosso G."/>
            <person name="Karlsson M."/>
            <person name="Shevchenko A."/>
            <person name="Choi S.R."/>
            <person name="Kim H.G."/>
            <person name="Park J.Y."/>
            <person name="Lim Y.P."/>
            <person name="Ludwig-Muller J."/>
            <person name="Dixelius C."/>
        </authorList>
    </citation>
    <scope>NUCLEOTIDE SEQUENCE</scope>
    <source>
        <tissue evidence="7">Potato root galls</tissue>
    </source>
</reference>
<dbReference type="AlphaFoldDB" id="A0A0H5QJK0"/>
<feature type="transmembrane region" description="Helical" evidence="6">
    <location>
        <begin position="131"/>
        <end position="149"/>
    </location>
</feature>
<dbReference type="Pfam" id="PF08449">
    <property type="entry name" value="UAA"/>
    <property type="match status" value="1"/>
</dbReference>
<evidence type="ECO:0008006" key="8">
    <source>
        <dbReference type="Google" id="ProtNLM"/>
    </source>
</evidence>
<evidence type="ECO:0000256" key="1">
    <source>
        <dbReference type="ARBA" id="ARBA00004141"/>
    </source>
</evidence>
<feature type="transmembrane region" description="Helical" evidence="6">
    <location>
        <begin position="227"/>
        <end position="249"/>
    </location>
</feature>
<feature type="transmembrane region" description="Helical" evidence="6">
    <location>
        <begin position="290"/>
        <end position="310"/>
    </location>
</feature>
<name>A0A0H5QJK0_9EUKA</name>
<feature type="transmembrane region" description="Helical" evidence="6">
    <location>
        <begin position="100"/>
        <end position="119"/>
    </location>
</feature>
<dbReference type="EMBL" id="HACM01001355">
    <property type="protein sequence ID" value="CRZ01797.1"/>
    <property type="molecule type" value="Transcribed_RNA"/>
</dbReference>
<dbReference type="PANTHER" id="PTHR10778:SF8">
    <property type="entry name" value="ADENOSINE 3'-PHOSPHO 5'-PHOSPHOSULFATE TRANSPORTER 2"/>
    <property type="match status" value="1"/>
</dbReference>
<keyword evidence="5 6" id="KW-0472">Membrane</keyword>
<proteinExistence type="predicted"/>
<evidence type="ECO:0000256" key="2">
    <source>
        <dbReference type="ARBA" id="ARBA00022448"/>
    </source>
</evidence>
<feature type="transmembrane region" description="Helical" evidence="6">
    <location>
        <begin position="161"/>
        <end position="181"/>
    </location>
</feature>
<evidence type="ECO:0000256" key="4">
    <source>
        <dbReference type="ARBA" id="ARBA00022989"/>
    </source>
</evidence>
<accession>A0A0H5QJK0</accession>
<dbReference type="GO" id="GO:0005789">
    <property type="term" value="C:endoplasmic reticulum membrane"/>
    <property type="evidence" value="ECO:0007669"/>
    <property type="project" value="TreeGrafter"/>
</dbReference>
<evidence type="ECO:0000256" key="6">
    <source>
        <dbReference type="SAM" id="Phobius"/>
    </source>
</evidence>
<sequence length="352" mass="39474">DENQNCCNGSDSNLGFHIFCFDFTAVSSTQQFILVTVLLFMFSLLSSALDEYTFKSIPEFHFPLFVTTWELFVFSLLAIAEISSKSRKQFFSVRNWTRSAPIYSHAMVALTMSIGRGFGNASLQKLSFPTHVVFKSMKLVSVLIINVVMHNNFSRYSMTDYLSAIMLASSAALFALGDAAVSSSMDFFENTLLTGIIFVMCSLFFSSIHSNYQERILNQYNSSVLELLLYGNLFGFFFAGVGCLFKGELYSAVLFCLNEPAIMIFLTIRSCAAYMGVMCFVILIKRWNCVIATTVTTCRKICSMLLSFIIFPKPFVAFHIPAVIFFIAGASLSIIKTRKQKKAKTENILPTI</sequence>
<dbReference type="PANTHER" id="PTHR10778">
    <property type="entry name" value="SOLUTE CARRIER FAMILY 35 MEMBER B"/>
    <property type="match status" value="1"/>
</dbReference>
<feature type="transmembrane region" description="Helical" evidence="6">
    <location>
        <begin position="32"/>
        <end position="49"/>
    </location>
</feature>
<feature type="transmembrane region" description="Helical" evidence="6">
    <location>
        <begin position="261"/>
        <end position="283"/>
    </location>
</feature>
<keyword evidence="4 6" id="KW-1133">Transmembrane helix</keyword>
<feature type="transmembrane region" description="Helical" evidence="6">
    <location>
        <begin position="316"/>
        <end position="335"/>
    </location>
</feature>
<dbReference type="InterPro" id="IPR013657">
    <property type="entry name" value="SCL35B1-4/HUT1"/>
</dbReference>
<evidence type="ECO:0000256" key="5">
    <source>
        <dbReference type="ARBA" id="ARBA00023136"/>
    </source>
</evidence>
<organism evidence="7">
    <name type="scientific">Spongospora subterranea</name>
    <dbReference type="NCBI Taxonomy" id="70186"/>
    <lineage>
        <taxon>Eukaryota</taxon>
        <taxon>Sar</taxon>
        <taxon>Rhizaria</taxon>
        <taxon>Endomyxa</taxon>
        <taxon>Phytomyxea</taxon>
        <taxon>Plasmodiophorida</taxon>
        <taxon>Plasmodiophoridae</taxon>
        <taxon>Spongospora</taxon>
    </lineage>
</organism>
<dbReference type="GO" id="GO:0046964">
    <property type="term" value="F:3'-phosphoadenosine 5'-phosphosulfate transmembrane transporter activity"/>
    <property type="evidence" value="ECO:0007669"/>
    <property type="project" value="TreeGrafter"/>
</dbReference>
<keyword evidence="3 6" id="KW-0812">Transmembrane</keyword>
<protein>
    <recommendedName>
        <fullName evidence="8">Sugar phosphate transporter domain-containing protein</fullName>
    </recommendedName>
</protein>
<keyword evidence="2" id="KW-0813">Transport</keyword>
<evidence type="ECO:0000256" key="3">
    <source>
        <dbReference type="ARBA" id="ARBA00022692"/>
    </source>
</evidence>
<feature type="non-terminal residue" evidence="7">
    <location>
        <position position="352"/>
    </location>
</feature>